<dbReference type="RefSeq" id="WP_353549609.1">
    <property type="nucleotide sequence ID" value="NZ_AP029612.1"/>
</dbReference>
<dbReference type="InterPro" id="IPR046847">
    <property type="entry name" value="Xre-like_HTH"/>
</dbReference>
<reference evidence="2" key="1">
    <citation type="submission" date="2024-02" db="EMBL/GenBank/DDBJ databases">
        <title>Sediminibacterium planktonica sp. nov. and Sediminibacterium longus sp. nov., isolated from surface lake and river water.</title>
        <authorList>
            <person name="Watanabe K."/>
            <person name="Takemine S."/>
            <person name="Ishii Y."/>
            <person name="Ogata Y."/>
            <person name="Shindo C."/>
            <person name="Suda W."/>
        </authorList>
    </citation>
    <scope>NUCLEOTIDE SEQUENCE</scope>
    <source>
        <strain evidence="2">KACHI17</strain>
    </source>
</reference>
<dbReference type="EMBL" id="AP029612">
    <property type="protein sequence ID" value="BFG69280.1"/>
    <property type="molecule type" value="Genomic_DNA"/>
</dbReference>
<proteinExistence type="predicted"/>
<dbReference type="GO" id="GO:0003677">
    <property type="term" value="F:DNA binding"/>
    <property type="evidence" value="ECO:0007669"/>
    <property type="project" value="InterPro"/>
</dbReference>
<name>A0AAT9GF83_9BACT</name>
<gene>
    <name evidence="2" type="ORF">KACHI17_01610</name>
</gene>
<evidence type="ECO:0000313" key="2">
    <source>
        <dbReference type="EMBL" id="BFG69280.1"/>
    </source>
</evidence>
<protein>
    <recommendedName>
        <fullName evidence="1">Antitoxin Xre-like helix-turn-helix domain-containing protein</fullName>
    </recommendedName>
</protein>
<feature type="domain" description="Antitoxin Xre-like helix-turn-helix" evidence="1">
    <location>
        <begin position="43"/>
        <end position="88"/>
    </location>
</feature>
<dbReference type="AlphaFoldDB" id="A0AAT9GF83"/>
<dbReference type="Pfam" id="PF20432">
    <property type="entry name" value="Xre-like-HTH"/>
    <property type="match status" value="1"/>
</dbReference>
<sequence length="148" mass="16936">MAKAKKINPIGTPNRVVEEFAMPYIPVPKQGLPQVAEFTYRKFKKIADKVPFTQTEWAGILHLSERTLQRYAKNNSSFEGIYTDRILQLQELIDIGLATFTSSDSFYQWLKKDKTVMGQVLNFHSLSSARGIQETIHQLARIQQGIYA</sequence>
<organism evidence="2">
    <name type="scientific">Sediminibacterium sp. KACHI17</name>
    <dbReference type="NCBI Taxonomy" id="1751071"/>
    <lineage>
        <taxon>Bacteria</taxon>
        <taxon>Pseudomonadati</taxon>
        <taxon>Bacteroidota</taxon>
        <taxon>Chitinophagia</taxon>
        <taxon>Chitinophagales</taxon>
        <taxon>Chitinophagaceae</taxon>
        <taxon>Sediminibacterium</taxon>
    </lineage>
</organism>
<evidence type="ECO:0000259" key="1">
    <source>
        <dbReference type="Pfam" id="PF20432"/>
    </source>
</evidence>
<accession>A0AAT9GF83</accession>